<dbReference type="RefSeq" id="WP_377568433.1">
    <property type="nucleotide sequence ID" value="NZ_JBHTJZ010000071.1"/>
</dbReference>
<dbReference type="GO" id="GO:0003887">
    <property type="term" value="F:DNA-directed DNA polymerase activity"/>
    <property type="evidence" value="ECO:0007669"/>
    <property type="project" value="UniProtKB-EC"/>
</dbReference>
<keyword evidence="1" id="KW-0548">Nucleotidyltransferase</keyword>
<dbReference type="EMBL" id="JBHTJZ010000071">
    <property type="protein sequence ID" value="MFD0962150.1"/>
    <property type="molecule type" value="Genomic_DNA"/>
</dbReference>
<sequence>MTEGEAATASTGQWKAKRILGHALQSGKISHAYLFHGPSGTGKMTMALAFAKALFCTVGGEAACGECIECRKLEHGNQQELKQIAPDGASIKIEQIRELQRSFAYRNSGAKRMVYIMERAETMTLAAANSLLKFLEEPQSPVVAILITDNGQAILPTIRSRTQWVPFLPLSPDYMLTKLINEGASPTLVRAAVHLSSGLEGVRELIQQNEFAEIRNLVIQLGKECSTRFTAAMLTAQKALFKTELAAHMPMVLSMFMLWFKDFTQFQAGRQDKMVFIDQLDWISNNAYNRSFAGWVLCMEHTLEAGKRIRANVPPQLAFEQLLVKLQEG</sequence>
<proteinExistence type="predicted"/>
<dbReference type="Proteomes" id="UP001596989">
    <property type="component" value="Unassembled WGS sequence"/>
</dbReference>
<dbReference type="InterPro" id="IPR027417">
    <property type="entry name" value="P-loop_NTPase"/>
</dbReference>
<dbReference type="PANTHER" id="PTHR11669:SF8">
    <property type="entry name" value="DNA POLYMERASE III SUBUNIT DELTA"/>
    <property type="match status" value="1"/>
</dbReference>
<accession>A0ABW3HY36</accession>
<name>A0ABW3HY36_9BACL</name>
<evidence type="ECO:0000313" key="2">
    <source>
        <dbReference type="Proteomes" id="UP001596989"/>
    </source>
</evidence>
<dbReference type="InterPro" id="IPR050238">
    <property type="entry name" value="DNA_Rep/Repair_Clamp_Loader"/>
</dbReference>
<dbReference type="EC" id="2.7.7.7" evidence="1"/>
<keyword evidence="1" id="KW-0808">Transferase</keyword>
<protein>
    <submittedName>
        <fullName evidence="1">DNA polymerase III subunit delta</fullName>
        <ecNumber evidence="1">2.7.7.7</ecNumber>
    </submittedName>
</protein>
<evidence type="ECO:0000313" key="1">
    <source>
        <dbReference type="EMBL" id="MFD0962150.1"/>
    </source>
</evidence>
<dbReference type="InterPro" id="IPR004622">
    <property type="entry name" value="DNA_pol_HolB"/>
</dbReference>
<keyword evidence="2" id="KW-1185">Reference proteome</keyword>
<reference evidence="2" key="1">
    <citation type="journal article" date="2019" name="Int. J. Syst. Evol. Microbiol.">
        <title>The Global Catalogue of Microorganisms (GCM) 10K type strain sequencing project: providing services to taxonomists for standard genome sequencing and annotation.</title>
        <authorList>
            <consortium name="The Broad Institute Genomics Platform"/>
            <consortium name="The Broad Institute Genome Sequencing Center for Infectious Disease"/>
            <person name="Wu L."/>
            <person name="Ma J."/>
        </authorList>
    </citation>
    <scope>NUCLEOTIDE SEQUENCE [LARGE SCALE GENOMIC DNA]</scope>
    <source>
        <strain evidence="2">CCUG 59129</strain>
    </source>
</reference>
<gene>
    <name evidence="1" type="primary">holB</name>
    <name evidence="1" type="ORF">ACFQ2I_22670</name>
</gene>
<organism evidence="1 2">
    <name type="scientific">Paenibacillus chungangensis</name>
    <dbReference type="NCBI Taxonomy" id="696535"/>
    <lineage>
        <taxon>Bacteria</taxon>
        <taxon>Bacillati</taxon>
        <taxon>Bacillota</taxon>
        <taxon>Bacilli</taxon>
        <taxon>Bacillales</taxon>
        <taxon>Paenibacillaceae</taxon>
        <taxon>Paenibacillus</taxon>
    </lineage>
</organism>
<dbReference type="PANTHER" id="PTHR11669">
    <property type="entry name" value="REPLICATION FACTOR C / DNA POLYMERASE III GAMMA-TAU SUBUNIT"/>
    <property type="match status" value="1"/>
</dbReference>
<comment type="caution">
    <text evidence="1">The sequence shown here is derived from an EMBL/GenBank/DDBJ whole genome shotgun (WGS) entry which is preliminary data.</text>
</comment>
<dbReference type="Gene3D" id="3.40.50.300">
    <property type="entry name" value="P-loop containing nucleotide triphosphate hydrolases"/>
    <property type="match status" value="1"/>
</dbReference>
<dbReference type="SUPFAM" id="SSF52540">
    <property type="entry name" value="P-loop containing nucleoside triphosphate hydrolases"/>
    <property type="match status" value="1"/>
</dbReference>
<dbReference type="Pfam" id="PF13177">
    <property type="entry name" value="DNA_pol3_delta2"/>
    <property type="match status" value="1"/>
</dbReference>
<dbReference type="NCBIfam" id="TIGR00678">
    <property type="entry name" value="holB"/>
    <property type="match status" value="1"/>
</dbReference>